<feature type="domain" description="Chorismate mutase" evidence="4">
    <location>
        <begin position="8"/>
        <end position="98"/>
    </location>
</feature>
<name>A0A2U1UT27_9GAMM</name>
<feature type="binding site" evidence="3">
    <location>
        <position position="94"/>
    </location>
    <ligand>
        <name>substrate</name>
    </ligand>
</feature>
<gene>
    <name evidence="5" type="ORF">DDT54_07705</name>
    <name evidence="6" type="ORF">EH206_11625</name>
</gene>
<dbReference type="GO" id="GO:0004106">
    <property type="term" value="F:chorismate mutase activity"/>
    <property type="evidence" value="ECO:0007669"/>
    <property type="project" value="UniProtKB-EC"/>
</dbReference>
<accession>A0A2U1UT27</accession>
<evidence type="ECO:0000256" key="2">
    <source>
        <dbReference type="ARBA" id="ARBA00023235"/>
    </source>
</evidence>
<dbReference type="InterPro" id="IPR051331">
    <property type="entry name" value="Chorismate_mutase-related"/>
</dbReference>
<dbReference type="PANTHER" id="PTHR38041">
    <property type="entry name" value="CHORISMATE MUTASE"/>
    <property type="match status" value="1"/>
</dbReference>
<feature type="binding site" evidence="3">
    <location>
        <position position="18"/>
    </location>
    <ligand>
        <name>substrate</name>
    </ligand>
</feature>
<dbReference type="UniPathway" id="UPA00120">
    <property type="reaction ID" value="UER00203"/>
</dbReference>
<dbReference type="Proteomes" id="UP000295985">
    <property type="component" value="Unassembled WGS sequence"/>
</dbReference>
<reference evidence="5 7" key="1">
    <citation type="submission" date="2018-04" db="EMBL/GenBank/DDBJ databases">
        <title>Brenneria corticis sp.nov.</title>
        <authorList>
            <person name="Li Y."/>
        </authorList>
    </citation>
    <scope>NUCLEOTIDE SEQUENCE [LARGE SCALE GENOMIC DNA]</scope>
    <source>
        <strain evidence="5 7">LMG 2694</strain>
    </source>
</reference>
<evidence type="ECO:0000313" key="5">
    <source>
        <dbReference type="EMBL" id="PWC24809.1"/>
    </source>
</evidence>
<evidence type="ECO:0000313" key="6">
    <source>
        <dbReference type="EMBL" id="QCR04768.1"/>
    </source>
</evidence>
<dbReference type="SMART" id="SM00830">
    <property type="entry name" value="CM_2"/>
    <property type="match status" value="1"/>
</dbReference>
<dbReference type="GO" id="GO:0046417">
    <property type="term" value="P:chorismate metabolic process"/>
    <property type="evidence" value="ECO:0007669"/>
    <property type="project" value="InterPro"/>
</dbReference>
<dbReference type="OrthoDB" id="514491at2"/>
<dbReference type="EMBL" id="CP034036">
    <property type="protein sequence ID" value="QCR04768.1"/>
    <property type="molecule type" value="Genomic_DNA"/>
</dbReference>
<dbReference type="EC" id="5.4.99.5" evidence="1"/>
<dbReference type="RefSeq" id="WP_009112953.1">
    <property type="nucleotide sequence ID" value="NZ_CP034036.1"/>
</dbReference>
<reference evidence="6 8" key="2">
    <citation type="submission" date="2018-11" db="EMBL/GenBank/DDBJ databases">
        <title>Genome sequences of Brenneria nigrifluens and Brenneria rubrifaciens.</title>
        <authorList>
            <person name="Poret-Peterson A.T."/>
            <person name="McClean A.E."/>
            <person name="Kluepfel D.A."/>
        </authorList>
    </citation>
    <scope>NUCLEOTIDE SEQUENCE [LARGE SCALE GENOMIC DNA]</scope>
    <source>
        <strain evidence="6 8">ATCC 13028</strain>
    </source>
</reference>
<dbReference type="InterPro" id="IPR002701">
    <property type="entry name" value="CM_II_prokaryot"/>
</dbReference>
<evidence type="ECO:0000313" key="7">
    <source>
        <dbReference type="Proteomes" id="UP000295985"/>
    </source>
</evidence>
<dbReference type="PANTHER" id="PTHR38041:SF1">
    <property type="entry name" value="CHORISMATE MUTASE"/>
    <property type="match status" value="1"/>
</dbReference>
<feature type="binding site" evidence="3">
    <location>
        <position position="35"/>
    </location>
    <ligand>
        <name>substrate</name>
    </ligand>
</feature>
<dbReference type="GO" id="GO:0009697">
    <property type="term" value="P:salicylic acid biosynthetic process"/>
    <property type="evidence" value="ECO:0007669"/>
    <property type="project" value="InterPro"/>
</dbReference>
<dbReference type="PROSITE" id="PS51168">
    <property type="entry name" value="CHORISMATE_MUT_2"/>
    <property type="match status" value="1"/>
</dbReference>
<proteinExistence type="predicted"/>
<dbReference type="SUPFAM" id="SSF48600">
    <property type="entry name" value="Chorismate mutase II"/>
    <property type="match status" value="1"/>
</dbReference>
<dbReference type="InterPro" id="IPR008241">
    <property type="entry name" value="Isochorismate_pyruvate-lyase"/>
</dbReference>
<keyword evidence="2" id="KW-0413">Isomerase</keyword>
<dbReference type="AlphaFoldDB" id="A0A2U1UT27"/>
<feature type="binding site" evidence="3">
    <location>
        <position position="46"/>
    </location>
    <ligand>
        <name>substrate</name>
    </ligand>
</feature>
<evidence type="ECO:0000313" key="8">
    <source>
        <dbReference type="Proteomes" id="UP000303847"/>
    </source>
</evidence>
<dbReference type="InterPro" id="IPR036263">
    <property type="entry name" value="Chorismate_II_sf"/>
</dbReference>
<evidence type="ECO:0000259" key="4">
    <source>
        <dbReference type="PROSITE" id="PS51168"/>
    </source>
</evidence>
<dbReference type="Gene3D" id="1.20.59.10">
    <property type="entry name" value="Chorismate mutase"/>
    <property type="match status" value="1"/>
</dbReference>
<dbReference type="InterPro" id="IPR036979">
    <property type="entry name" value="CM_dom_sf"/>
</dbReference>
<dbReference type="Proteomes" id="UP000303847">
    <property type="component" value="Chromosome"/>
</dbReference>
<dbReference type="GO" id="GO:0016835">
    <property type="term" value="F:carbon-oxygen lyase activity"/>
    <property type="evidence" value="ECO:0007669"/>
    <property type="project" value="InterPro"/>
</dbReference>
<keyword evidence="5" id="KW-0456">Lyase</keyword>
<keyword evidence="5" id="KW-0670">Pyruvate</keyword>
<dbReference type="Pfam" id="PF01817">
    <property type="entry name" value="CM_2"/>
    <property type="match status" value="1"/>
</dbReference>
<keyword evidence="8" id="KW-1185">Reference proteome</keyword>
<evidence type="ECO:0000256" key="1">
    <source>
        <dbReference type="ARBA" id="ARBA00012404"/>
    </source>
</evidence>
<evidence type="ECO:0000256" key="3">
    <source>
        <dbReference type="PIRSR" id="PIRSR029775-1"/>
    </source>
</evidence>
<sequence length="115" mass="13266">MYKQTNAPENCCDMSEIRAEIDAIDRQVIALLAQRFEYVKSASKFKKNPDEIQARVRFENMLAQRRAGAESKGLSADVIEKMYRDPVTWFIAEEMAHWSRSQNAIYPKPAQPGIR</sequence>
<organism evidence="5 7">
    <name type="scientific">Brenneria nigrifluens DSM 30175 = ATCC 13028</name>
    <dbReference type="NCBI Taxonomy" id="1121120"/>
    <lineage>
        <taxon>Bacteria</taxon>
        <taxon>Pseudomonadati</taxon>
        <taxon>Pseudomonadota</taxon>
        <taxon>Gammaproteobacteria</taxon>
        <taxon>Enterobacterales</taxon>
        <taxon>Pectobacteriaceae</taxon>
        <taxon>Brenneria</taxon>
    </lineage>
</organism>
<protein>
    <recommendedName>
        <fullName evidence="1">chorismate mutase</fullName>
        <ecNumber evidence="1">5.4.99.5</ecNumber>
    </recommendedName>
</protein>
<dbReference type="PIRSF" id="PIRSF029775">
    <property type="entry name" value="Isochor_pyr_lyas"/>
    <property type="match status" value="1"/>
</dbReference>
<dbReference type="EMBL" id="QDKK01000010">
    <property type="protein sequence ID" value="PWC24809.1"/>
    <property type="molecule type" value="Genomic_DNA"/>
</dbReference>